<dbReference type="Pfam" id="PF00690">
    <property type="entry name" value="Cation_ATPase_N"/>
    <property type="match status" value="1"/>
</dbReference>
<feature type="transmembrane region" description="Helical" evidence="18">
    <location>
        <begin position="56"/>
        <end position="74"/>
    </location>
</feature>
<dbReference type="SFLD" id="SFLDS00003">
    <property type="entry name" value="Haloacid_Dehalogenase"/>
    <property type="match status" value="1"/>
</dbReference>
<comment type="catalytic activity">
    <reaction evidence="17">
        <text>Mg(2+)(out) + ATP + H2O = Mg(2+)(in) + ADP + phosphate + H(+)</text>
        <dbReference type="Rhea" id="RHEA:10260"/>
        <dbReference type="ChEBI" id="CHEBI:15377"/>
        <dbReference type="ChEBI" id="CHEBI:15378"/>
        <dbReference type="ChEBI" id="CHEBI:18420"/>
        <dbReference type="ChEBI" id="CHEBI:30616"/>
        <dbReference type="ChEBI" id="CHEBI:43474"/>
        <dbReference type="ChEBI" id="CHEBI:456216"/>
        <dbReference type="EC" id="7.2.2.14"/>
    </reaction>
</comment>
<dbReference type="InterPro" id="IPR059000">
    <property type="entry name" value="ATPase_P-type_domA"/>
</dbReference>
<evidence type="ECO:0000256" key="16">
    <source>
        <dbReference type="ARBA" id="ARBA00029806"/>
    </source>
</evidence>
<keyword evidence="10" id="KW-0547">Nucleotide-binding</keyword>
<dbReference type="NCBIfam" id="TIGR01494">
    <property type="entry name" value="ATPase_P-type"/>
    <property type="match status" value="3"/>
</dbReference>
<dbReference type="SFLD" id="SFLDF00027">
    <property type="entry name" value="p-type_atpase"/>
    <property type="match status" value="1"/>
</dbReference>
<keyword evidence="11" id="KW-0067">ATP-binding</keyword>
<dbReference type="Gene3D" id="3.40.1110.10">
    <property type="entry name" value="Calcium-transporting ATPase, cytoplasmic domain N"/>
    <property type="match status" value="1"/>
</dbReference>
<evidence type="ECO:0000256" key="8">
    <source>
        <dbReference type="ARBA" id="ARBA00022553"/>
    </source>
</evidence>
<dbReference type="Pfam" id="PF00689">
    <property type="entry name" value="Cation_ATPase_C"/>
    <property type="match status" value="1"/>
</dbReference>
<evidence type="ECO:0000256" key="6">
    <source>
        <dbReference type="ARBA" id="ARBA00022475"/>
    </source>
</evidence>
<dbReference type="AlphaFoldDB" id="A0A5E4LRW1"/>
<protein>
    <recommendedName>
        <fullName evidence="5">Magnesium-transporting ATPase, P-type 1</fullName>
        <ecNumber evidence="4">7.2.2.14</ecNumber>
    </recommendedName>
    <alternativeName>
        <fullName evidence="16">Mg(2+) transport ATPase, P-type 1</fullName>
    </alternativeName>
</protein>
<dbReference type="InterPro" id="IPR001757">
    <property type="entry name" value="P_typ_ATPase"/>
</dbReference>
<keyword evidence="12" id="KW-0460">Magnesium</keyword>
<accession>A0A5E4LRW1</accession>
<dbReference type="SUPFAM" id="SSF81660">
    <property type="entry name" value="Metal cation-transporting ATPase, ATP-binding domain N"/>
    <property type="match status" value="1"/>
</dbReference>
<dbReference type="Proteomes" id="UP000789941">
    <property type="component" value="Unassembled WGS sequence"/>
</dbReference>
<evidence type="ECO:0000256" key="4">
    <source>
        <dbReference type="ARBA" id="ARBA00012786"/>
    </source>
</evidence>
<dbReference type="InterPro" id="IPR036412">
    <property type="entry name" value="HAD-like_sf"/>
</dbReference>
<feature type="transmembrane region" description="Helical" evidence="18">
    <location>
        <begin position="752"/>
        <end position="772"/>
    </location>
</feature>
<dbReference type="Gene3D" id="2.70.150.10">
    <property type="entry name" value="Calcium-transporting ATPase, cytoplasmic transduction domain A"/>
    <property type="match status" value="1"/>
</dbReference>
<dbReference type="SFLD" id="SFLDG00002">
    <property type="entry name" value="C1.7:_P-type_atpase_like"/>
    <property type="match status" value="1"/>
</dbReference>
<comment type="subcellular location">
    <subcellularLocation>
        <location evidence="2">Cell inner membrane</location>
        <topology evidence="2">Multi-pass membrane protein</topology>
    </subcellularLocation>
</comment>
<evidence type="ECO:0000256" key="9">
    <source>
        <dbReference type="ARBA" id="ARBA00022692"/>
    </source>
</evidence>
<reference evidence="20 21" key="1">
    <citation type="submission" date="2019-08" db="EMBL/GenBank/DDBJ databases">
        <authorList>
            <person name="Vazquez-Campos X."/>
        </authorList>
    </citation>
    <scope>NUCLEOTIDE SEQUENCE [LARGE SCALE GENOMIC DNA]</scope>
    <source>
        <strain evidence="20">LFW-283_2</strain>
    </source>
</reference>
<dbReference type="EC" id="7.2.2.14" evidence="4"/>
<evidence type="ECO:0000256" key="18">
    <source>
        <dbReference type="SAM" id="Phobius"/>
    </source>
</evidence>
<dbReference type="InterPro" id="IPR004014">
    <property type="entry name" value="ATPase_P-typ_cation-transptr_N"/>
</dbReference>
<dbReference type="InterPro" id="IPR023214">
    <property type="entry name" value="HAD_sf"/>
</dbReference>
<evidence type="ECO:0000256" key="17">
    <source>
        <dbReference type="ARBA" id="ARBA00047295"/>
    </source>
</evidence>
<feature type="transmembrane region" description="Helical" evidence="18">
    <location>
        <begin position="80"/>
        <end position="99"/>
    </location>
</feature>
<evidence type="ECO:0000256" key="11">
    <source>
        <dbReference type="ARBA" id="ARBA00022840"/>
    </source>
</evidence>
<evidence type="ECO:0000256" key="15">
    <source>
        <dbReference type="ARBA" id="ARBA00023136"/>
    </source>
</evidence>
<comment type="caution">
    <text evidence="20">The sequence shown here is derived from an EMBL/GenBank/DDBJ whole genome shotgun (WGS) entry which is preliminary data.</text>
</comment>
<evidence type="ECO:0000313" key="20">
    <source>
        <dbReference type="EMBL" id="VVC03813.1"/>
    </source>
</evidence>
<feature type="domain" description="Cation-transporting P-type ATPase N-terminal" evidence="19">
    <location>
        <begin position="3"/>
        <end position="76"/>
    </location>
</feature>
<name>A0A5E4LRW1_9ARCH</name>
<feature type="transmembrane region" description="Helical" evidence="18">
    <location>
        <begin position="270"/>
        <end position="293"/>
    </location>
</feature>
<dbReference type="InterPro" id="IPR006068">
    <property type="entry name" value="ATPase_P-typ_cation-transptr_C"/>
</dbReference>
<evidence type="ECO:0000256" key="2">
    <source>
        <dbReference type="ARBA" id="ARBA00004429"/>
    </source>
</evidence>
<dbReference type="EMBL" id="CABMJJ010000009">
    <property type="protein sequence ID" value="VVC03813.1"/>
    <property type="molecule type" value="Genomic_DNA"/>
</dbReference>
<dbReference type="InterPro" id="IPR023298">
    <property type="entry name" value="ATPase_P-typ_TM_dom_sf"/>
</dbReference>
<keyword evidence="8" id="KW-0597">Phosphoprotein</keyword>
<dbReference type="FunFam" id="2.70.150.10:FF:000160">
    <property type="entry name" value="Sarcoplasmic/endoplasmic reticulum calcium ATPase 1"/>
    <property type="match status" value="1"/>
</dbReference>
<comment type="function">
    <text evidence="1">Mediates magnesium influx to the cytosol.</text>
</comment>
<keyword evidence="9 18" id="KW-0812">Transmembrane</keyword>
<feature type="transmembrane region" description="Helical" evidence="18">
    <location>
        <begin position="784"/>
        <end position="803"/>
    </location>
</feature>
<gene>
    <name evidence="20" type="primary">copA_1</name>
    <name evidence="20" type="ORF">LFW2832_00554</name>
</gene>
<dbReference type="Gene3D" id="3.40.50.1000">
    <property type="entry name" value="HAD superfamily/HAD-like"/>
    <property type="match status" value="1"/>
</dbReference>
<keyword evidence="6" id="KW-1003">Cell membrane</keyword>
<dbReference type="SUPFAM" id="SSF56784">
    <property type="entry name" value="HAD-like"/>
    <property type="match status" value="1"/>
</dbReference>
<dbReference type="PROSITE" id="PS00154">
    <property type="entry name" value="ATPASE_E1_E2"/>
    <property type="match status" value="1"/>
</dbReference>
<evidence type="ECO:0000256" key="14">
    <source>
        <dbReference type="ARBA" id="ARBA00022989"/>
    </source>
</evidence>
<dbReference type="NCBIfam" id="TIGR01524">
    <property type="entry name" value="ATPase-IIIB_Mg"/>
    <property type="match status" value="1"/>
</dbReference>
<feature type="transmembrane region" description="Helical" evidence="18">
    <location>
        <begin position="815"/>
        <end position="834"/>
    </location>
</feature>
<dbReference type="GO" id="GO:0005886">
    <property type="term" value="C:plasma membrane"/>
    <property type="evidence" value="ECO:0007669"/>
    <property type="project" value="UniProtKB-SubCell"/>
</dbReference>
<keyword evidence="14 18" id="KW-1133">Transmembrane helix</keyword>
<dbReference type="GO" id="GO:0005524">
    <property type="term" value="F:ATP binding"/>
    <property type="evidence" value="ECO:0007669"/>
    <property type="project" value="UniProtKB-KW"/>
</dbReference>
<dbReference type="SUPFAM" id="SSF81665">
    <property type="entry name" value="Calcium ATPase, transmembrane domain M"/>
    <property type="match status" value="1"/>
</dbReference>
<evidence type="ECO:0000313" key="21">
    <source>
        <dbReference type="Proteomes" id="UP000789941"/>
    </source>
</evidence>
<dbReference type="Gene3D" id="1.20.1110.10">
    <property type="entry name" value="Calcium-transporting ATPase, transmembrane domain"/>
    <property type="match status" value="1"/>
</dbReference>
<evidence type="ECO:0000256" key="13">
    <source>
        <dbReference type="ARBA" id="ARBA00022967"/>
    </source>
</evidence>
<dbReference type="InterPro" id="IPR018303">
    <property type="entry name" value="ATPase_P-typ_P_site"/>
</dbReference>
<dbReference type="PRINTS" id="PR01836">
    <property type="entry name" value="MGATPASE"/>
</dbReference>
<evidence type="ECO:0000259" key="19">
    <source>
        <dbReference type="SMART" id="SM00831"/>
    </source>
</evidence>
<dbReference type="GO" id="GO:0016887">
    <property type="term" value="F:ATP hydrolysis activity"/>
    <property type="evidence" value="ECO:0007669"/>
    <property type="project" value="InterPro"/>
</dbReference>
<evidence type="ECO:0000256" key="12">
    <source>
        <dbReference type="ARBA" id="ARBA00022842"/>
    </source>
</evidence>
<sequence>MDRYWRMKKEQLFSSLIVKDKGLSEKEAKTRQNEYGPNEIEAADKKTAIRIFISQFQNPMIYILIAATILAFFMGDQMEALIILVMLLINAGLGFIQEYRSEKALEELRKFVSMTARVIRNGQTFEINVKDLVPGDIILVSIGDIVPADARLFETHELEANESLLTGESNPVQKNSEVINKDDAATHELTNMVFMGSTITAGSGKAVVIATGKQTYLGKSARALKAPEEGTDFEKNIRRFGAMLVKVILVMTVFVFIANSVLGHGILESILFALAIAVGITPELLPIIITIGLSHGARILVKKHVAVKRLEAIEDLGNIDILCADKTGTLTENIVTLIRYLDVEGKDDEKVLLYSLLCNAAVVHHGKVKGGTIDSAIWSYALSQFDLKKMKGYEKKDEIDFDYERKRMSVVVEHKKEWTMITKGAPECTLAVCSKVFLDGEEKPISPYYFRLKKMADDFNNQGYRVIGVSYKKVKSGKDYHPSDEHNLVFMGYLILMDPPKKDALLALDHFKRMGVELYVLTGDSPIVTSHVCNQVGIKNKSGNVLVGADLAKMTEQELRATVEMNNIYARLAPADKLAIVRALRANGHIVGFMGDGVNDAPSLKAADVGISVNNGTDIAKDAASVVLLRKSLNVVAEGIFEGRKTFSNIIKYIDSTISANFGNMFTLTIASLFLPFIPLLPSQILLNNLLSDVPMLTVSTDNVDKDELKKPRRWDIDRINRFMVFFGLISSVFDIITMLFVYFMLSADAALFRTVWFLESVLSEIFVVFVIRTAKPFYRSRASNLLIATSIISTLVAIGILFSPLAPFFEFAPITPTVIGIVLGIVIVYVMIVEFAKRQFYIRENNRNGNHK</sequence>
<keyword evidence="7" id="KW-0997">Cell inner membrane</keyword>
<keyword evidence="20" id="KW-0378">Hydrolase</keyword>
<feature type="transmembrane region" description="Helical" evidence="18">
    <location>
        <begin position="723"/>
        <end position="746"/>
    </location>
</feature>
<comment type="similarity">
    <text evidence="3">Belongs to the cation transport ATPase (P-type) (TC 3.A.3) family. Type IIIB subfamily.</text>
</comment>
<dbReference type="InterPro" id="IPR044492">
    <property type="entry name" value="P_typ_ATPase_HD_dom"/>
</dbReference>
<organism evidence="20 21">
    <name type="scientific">Candidatus Bilamarchaeum dharawalense</name>
    <dbReference type="NCBI Taxonomy" id="2885759"/>
    <lineage>
        <taxon>Archaea</taxon>
        <taxon>Candidatus Micrarchaeota</taxon>
        <taxon>Candidatus Micrarchaeia</taxon>
        <taxon>Candidatus Anstonellales</taxon>
        <taxon>Candidatus Bilamarchaeaceae</taxon>
        <taxon>Candidatus Bilamarchaeum</taxon>
    </lineage>
</organism>
<dbReference type="InterPro" id="IPR023299">
    <property type="entry name" value="ATPase_P-typ_cyto_dom_N"/>
</dbReference>
<keyword evidence="15 18" id="KW-0472">Membrane</keyword>
<feature type="transmembrane region" description="Helical" evidence="18">
    <location>
        <begin position="240"/>
        <end position="258"/>
    </location>
</feature>
<dbReference type="InterPro" id="IPR008250">
    <property type="entry name" value="ATPase_P-typ_transduc_dom_A_sf"/>
</dbReference>
<dbReference type="PANTHER" id="PTHR42861">
    <property type="entry name" value="CALCIUM-TRANSPORTING ATPASE"/>
    <property type="match status" value="1"/>
</dbReference>
<keyword evidence="13" id="KW-1278">Translocase</keyword>
<dbReference type="InterPro" id="IPR006415">
    <property type="entry name" value="P-type_ATPase_IIIB"/>
</dbReference>
<evidence type="ECO:0000256" key="5">
    <source>
        <dbReference type="ARBA" id="ARBA00013555"/>
    </source>
</evidence>
<dbReference type="Pfam" id="PF00122">
    <property type="entry name" value="E1-E2_ATPase"/>
    <property type="match status" value="1"/>
</dbReference>
<proteinExistence type="inferred from homology"/>
<evidence type="ECO:0000256" key="3">
    <source>
        <dbReference type="ARBA" id="ARBA00008746"/>
    </source>
</evidence>
<dbReference type="Pfam" id="PF13246">
    <property type="entry name" value="Cation_ATPase"/>
    <property type="match status" value="1"/>
</dbReference>
<evidence type="ECO:0000256" key="10">
    <source>
        <dbReference type="ARBA" id="ARBA00022741"/>
    </source>
</evidence>
<dbReference type="Pfam" id="PF08282">
    <property type="entry name" value="Hydrolase_3"/>
    <property type="match status" value="1"/>
</dbReference>
<evidence type="ECO:0000256" key="1">
    <source>
        <dbReference type="ARBA" id="ARBA00003954"/>
    </source>
</evidence>
<dbReference type="SUPFAM" id="SSF81653">
    <property type="entry name" value="Calcium ATPase, transduction domain A"/>
    <property type="match status" value="1"/>
</dbReference>
<dbReference type="SMART" id="SM00831">
    <property type="entry name" value="Cation_ATPase_N"/>
    <property type="match status" value="1"/>
</dbReference>
<dbReference type="GO" id="GO:0015444">
    <property type="term" value="F:P-type magnesium transporter activity"/>
    <property type="evidence" value="ECO:0007669"/>
    <property type="project" value="UniProtKB-EC"/>
</dbReference>
<evidence type="ECO:0000256" key="7">
    <source>
        <dbReference type="ARBA" id="ARBA00022519"/>
    </source>
</evidence>